<evidence type="ECO:0000256" key="1">
    <source>
        <dbReference type="SAM" id="MobiDB-lite"/>
    </source>
</evidence>
<gene>
    <name evidence="2" type="ORF">A163_10885</name>
</gene>
<feature type="compositionally biased region" description="Polar residues" evidence="1">
    <location>
        <begin position="63"/>
        <end position="74"/>
    </location>
</feature>
<name>A0ABX3B325_9VIBR</name>
<comment type="caution">
    <text evidence="2">The sequence shown here is derived from an EMBL/GenBank/DDBJ whole genome shotgun (WGS) entry which is preliminary data.</text>
</comment>
<protein>
    <submittedName>
        <fullName evidence="2">Uncharacterized protein</fullName>
    </submittedName>
</protein>
<feature type="region of interest" description="Disordered" evidence="1">
    <location>
        <begin position="63"/>
        <end position="114"/>
    </location>
</feature>
<keyword evidence="3" id="KW-1185">Reference proteome</keyword>
<sequence length="114" mass="12878">MDTFKNIEEDDFGNITYECPNCKDTMSELLLEKKLSKSSTCKFKANCLYCKVSSCLEPRDLNDPSQENTFFTNPDEQKSLDELEAEIQQGIQSSEEDQTIEPSKPGKKNKPGGL</sequence>
<evidence type="ECO:0000313" key="2">
    <source>
        <dbReference type="EMBL" id="OEF44707.1"/>
    </source>
</evidence>
<dbReference type="RefSeq" id="WP_017104183.1">
    <property type="nucleotide sequence ID" value="NZ_AJZO02000248.1"/>
</dbReference>
<dbReference type="Proteomes" id="UP000094638">
    <property type="component" value="Unassembled WGS sequence"/>
</dbReference>
<reference evidence="2 3" key="1">
    <citation type="journal article" date="2012" name="Science">
        <title>Ecological populations of bacteria act as socially cohesive units of antibiotic production and resistance.</title>
        <authorList>
            <person name="Cordero O.X."/>
            <person name="Wildschutte H."/>
            <person name="Kirkup B."/>
            <person name="Proehl S."/>
            <person name="Ngo L."/>
            <person name="Hussain F."/>
            <person name="Le Roux F."/>
            <person name="Mincer T."/>
            <person name="Polz M.F."/>
        </authorList>
    </citation>
    <scope>NUCLEOTIDE SEQUENCE [LARGE SCALE GENOMIC DNA]</scope>
    <source>
        <strain evidence="2 3">1F-267</strain>
    </source>
</reference>
<feature type="compositionally biased region" description="Basic residues" evidence="1">
    <location>
        <begin position="105"/>
        <end position="114"/>
    </location>
</feature>
<proteinExistence type="predicted"/>
<organism evidence="2 3">
    <name type="scientific">Vibrio tasmaniensis 1F-267</name>
    <dbReference type="NCBI Taxonomy" id="1191324"/>
    <lineage>
        <taxon>Bacteria</taxon>
        <taxon>Pseudomonadati</taxon>
        <taxon>Pseudomonadota</taxon>
        <taxon>Gammaproteobacteria</taxon>
        <taxon>Vibrionales</taxon>
        <taxon>Vibrionaceae</taxon>
        <taxon>Vibrio</taxon>
    </lineage>
</organism>
<accession>A0ABX3B325</accession>
<evidence type="ECO:0000313" key="3">
    <source>
        <dbReference type="Proteomes" id="UP000094638"/>
    </source>
</evidence>
<dbReference type="EMBL" id="AJZO02000248">
    <property type="protein sequence ID" value="OEF44707.1"/>
    <property type="molecule type" value="Genomic_DNA"/>
</dbReference>